<dbReference type="Proteomes" id="UP000182334">
    <property type="component" value="Chromosome I"/>
</dbReference>
<accession>A0A1L0BDE8</accession>
<dbReference type="PANTHER" id="PTHR37451">
    <property type="entry name" value="MARVEL DOMAIN"/>
    <property type="match status" value="1"/>
</dbReference>
<feature type="transmembrane region" description="Helical" evidence="2">
    <location>
        <begin position="79"/>
        <end position="103"/>
    </location>
</feature>
<feature type="transmembrane region" description="Helical" evidence="2">
    <location>
        <begin position="47"/>
        <end position="67"/>
    </location>
</feature>
<feature type="region of interest" description="Disordered" evidence="1">
    <location>
        <begin position="238"/>
        <end position="284"/>
    </location>
</feature>
<sequence length="284" mass="30617">MPTVSSSAALGIGISIRGAQIVVSLVILIMGALNLSKVAPYASIVDITVYTALGLVCGILGLIFYIPLITPAAYVLPPVVVLVFDIVMFIFWITAVALAGYYYGSEDCSGGYTYTDDDGDIYNGYNPDWQIACETGKGIIGIGVVGFLLSIVLIVLVSIYSVAPAAKSNVVGSRNWFAMGGIYPKYSNAMTDSKDAEAGYVAYNPHEYGTHDGTNRVPQAQKVQHYQLQQDVPSMYRQQTEPQTYNQPQDENTHNFQSPHSTGLSMGQMNNINPSSPNNAHHTG</sequence>
<reference evidence="3 4" key="1">
    <citation type="submission" date="2016-10" db="EMBL/GenBank/DDBJ databases">
        <authorList>
            <person name="de Groot N.N."/>
        </authorList>
    </citation>
    <scope>NUCLEOTIDE SEQUENCE [LARGE SCALE GENOMIC DNA]</scope>
    <source>
        <strain evidence="3 4">CBS 141442</strain>
    </source>
</reference>
<evidence type="ECO:0000313" key="3">
    <source>
        <dbReference type="EMBL" id="SGZ48069.1"/>
    </source>
</evidence>
<feature type="transmembrane region" description="Helical" evidence="2">
    <location>
        <begin position="12"/>
        <end position="35"/>
    </location>
</feature>
<keyword evidence="2" id="KW-1133">Transmembrane helix</keyword>
<name>A0A1L0BDE8_9ASCO</name>
<dbReference type="STRING" id="45354.A0A1L0BDE8"/>
<evidence type="ECO:0000256" key="2">
    <source>
        <dbReference type="SAM" id="Phobius"/>
    </source>
</evidence>
<dbReference type="PANTHER" id="PTHR37451:SF1">
    <property type="entry name" value="MARVEL DOMAIN-CONTAINING PROTEIN"/>
    <property type="match status" value="1"/>
</dbReference>
<protein>
    <submittedName>
        <fullName evidence="3">CIC11C00000000744</fullName>
    </submittedName>
</protein>
<keyword evidence="4" id="KW-1185">Reference proteome</keyword>
<evidence type="ECO:0000313" key="4">
    <source>
        <dbReference type="Proteomes" id="UP000182334"/>
    </source>
</evidence>
<dbReference type="EMBL" id="LT635756">
    <property type="protein sequence ID" value="SGZ48069.1"/>
    <property type="molecule type" value="Genomic_DNA"/>
</dbReference>
<gene>
    <name evidence="3" type="ORF">SAMEA4029010_CIC11G00000000744</name>
</gene>
<keyword evidence="2" id="KW-0472">Membrane</keyword>
<keyword evidence="2" id="KW-0812">Transmembrane</keyword>
<evidence type="ECO:0000256" key="1">
    <source>
        <dbReference type="SAM" id="MobiDB-lite"/>
    </source>
</evidence>
<organism evidence="3 4">
    <name type="scientific">Sungouiella intermedia</name>
    <dbReference type="NCBI Taxonomy" id="45354"/>
    <lineage>
        <taxon>Eukaryota</taxon>
        <taxon>Fungi</taxon>
        <taxon>Dikarya</taxon>
        <taxon>Ascomycota</taxon>
        <taxon>Saccharomycotina</taxon>
        <taxon>Pichiomycetes</taxon>
        <taxon>Metschnikowiaceae</taxon>
        <taxon>Sungouiella</taxon>
    </lineage>
</organism>
<proteinExistence type="predicted"/>
<feature type="transmembrane region" description="Helical" evidence="2">
    <location>
        <begin position="139"/>
        <end position="163"/>
    </location>
</feature>
<dbReference type="AlphaFoldDB" id="A0A1L0BDE8"/>